<accession>A0ABU6V0Z1</accession>
<dbReference type="EMBL" id="JASCZI010126314">
    <property type="protein sequence ID" value="MED6166435.1"/>
    <property type="molecule type" value="Genomic_DNA"/>
</dbReference>
<protein>
    <submittedName>
        <fullName evidence="1">Uncharacterized protein</fullName>
    </submittedName>
</protein>
<proteinExistence type="predicted"/>
<evidence type="ECO:0000313" key="1">
    <source>
        <dbReference type="EMBL" id="MED6166435.1"/>
    </source>
</evidence>
<feature type="non-terminal residue" evidence="1">
    <location>
        <position position="65"/>
    </location>
</feature>
<sequence>PQFRELLLNNQLKTLRICVEEHAYACYMKSSLSRLGVVTKPILCTHRHRRPPICVVNEQATQLKT</sequence>
<comment type="caution">
    <text evidence="1">The sequence shown here is derived from an EMBL/GenBank/DDBJ whole genome shotgun (WGS) entry which is preliminary data.</text>
</comment>
<name>A0ABU6V0Z1_9FABA</name>
<feature type="non-terminal residue" evidence="1">
    <location>
        <position position="1"/>
    </location>
</feature>
<reference evidence="1 2" key="1">
    <citation type="journal article" date="2023" name="Plants (Basel)">
        <title>Bridging the Gap: Combining Genomics and Transcriptomics Approaches to Understand Stylosanthes scabra, an Orphan Legume from the Brazilian Caatinga.</title>
        <authorList>
            <person name="Ferreira-Neto J.R.C."/>
            <person name="da Silva M.D."/>
            <person name="Binneck E."/>
            <person name="de Melo N.F."/>
            <person name="da Silva R.H."/>
            <person name="de Melo A.L.T.M."/>
            <person name="Pandolfi V."/>
            <person name="Bustamante F.O."/>
            <person name="Brasileiro-Vidal A.C."/>
            <person name="Benko-Iseppon A.M."/>
        </authorList>
    </citation>
    <scope>NUCLEOTIDE SEQUENCE [LARGE SCALE GENOMIC DNA]</scope>
    <source>
        <tissue evidence="1">Leaves</tissue>
    </source>
</reference>
<keyword evidence="2" id="KW-1185">Reference proteome</keyword>
<gene>
    <name evidence="1" type="ORF">PIB30_109233</name>
</gene>
<organism evidence="1 2">
    <name type="scientific">Stylosanthes scabra</name>
    <dbReference type="NCBI Taxonomy" id="79078"/>
    <lineage>
        <taxon>Eukaryota</taxon>
        <taxon>Viridiplantae</taxon>
        <taxon>Streptophyta</taxon>
        <taxon>Embryophyta</taxon>
        <taxon>Tracheophyta</taxon>
        <taxon>Spermatophyta</taxon>
        <taxon>Magnoliopsida</taxon>
        <taxon>eudicotyledons</taxon>
        <taxon>Gunneridae</taxon>
        <taxon>Pentapetalae</taxon>
        <taxon>rosids</taxon>
        <taxon>fabids</taxon>
        <taxon>Fabales</taxon>
        <taxon>Fabaceae</taxon>
        <taxon>Papilionoideae</taxon>
        <taxon>50 kb inversion clade</taxon>
        <taxon>dalbergioids sensu lato</taxon>
        <taxon>Dalbergieae</taxon>
        <taxon>Pterocarpus clade</taxon>
        <taxon>Stylosanthes</taxon>
    </lineage>
</organism>
<dbReference type="Proteomes" id="UP001341840">
    <property type="component" value="Unassembled WGS sequence"/>
</dbReference>
<evidence type="ECO:0000313" key="2">
    <source>
        <dbReference type="Proteomes" id="UP001341840"/>
    </source>
</evidence>